<evidence type="ECO:0000256" key="3">
    <source>
        <dbReference type="ARBA" id="ARBA00023125"/>
    </source>
</evidence>
<evidence type="ECO:0000256" key="4">
    <source>
        <dbReference type="ARBA" id="ARBA00023163"/>
    </source>
</evidence>
<feature type="domain" description="HTH lysR-type" evidence="5">
    <location>
        <begin position="1"/>
        <end position="58"/>
    </location>
</feature>
<dbReference type="Gene3D" id="3.40.190.290">
    <property type="match status" value="1"/>
</dbReference>
<keyword evidence="3" id="KW-0238">DNA-binding</keyword>
<dbReference type="Gene3D" id="1.10.10.10">
    <property type="entry name" value="Winged helix-like DNA-binding domain superfamily/Winged helix DNA-binding domain"/>
    <property type="match status" value="1"/>
</dbReference>
<dbReference type="Pfam" id="PF03466">
    <property type="entry name" value="LysR_substrate"/>
    <property type="match status" value="1"/>
</dbReference>
<keyword evidence="7" id="KW-1185">Reference proteome</keyword>
<reference evidence="6 7" key="1">
    <citation type="journal article" date="2020" name="Insects">
        <title>Bacteria Belonging to Pseudomonas typographi sp. nov. from the Bark Beetle Ips typographus Have Genomic Potential to Aid in the Host Ecology.</title>
        <authorList>
            <person name="Peral-Aranega E."/>
            <person name="Saati-Santamaria Z."/>
            <person name="Kolarik M."/>
            <person name="Rivas R."/>
            <person name="Garcia-Fraile P."/>
        </authorList>
    </citation>
    <scope>NUCLEOTIDE SEQUENCE [LARGE SCALE GENOMIC DNA]</scope>
    <source>
        <strain evidence="6 7">CA3A</strain>
    </source>
</reference>
<dbReference type="RefSeq" id="WP_190417738.1">
    <property type="nucleotide sequence ID" value="NZ_JAAOCA010000004.1"/>
</dbReference>
<dbReference type="SUPFAM" id="SSF53850">
    <property type="entry name" value="Periplasmic binding protein-like II"/>
    <property type="match status" value="1"/>
</dbReference>
<evidence type="ECO:0000313" key="6">
    <source>
        <dbReference type="EMBL" id="MBD1597931.1"/>
    </source>
</evidence>
<evidence type="ECO:0000259" key="5">
    <source>
        <dbReference type="PROSITE" id="PS50931"/>
    </source>
</evidence>
<name>A0ABR7YXJ7_9PSED</name>
<dbReference type="InterPro" id="IPR036390">
    <property type="entry name" value="WH_DNA-bd_sf"/>
</dbReference>
<dbReference type="CDD" id="cd05466">
    <property type="entry name" value="PBP2_LTTR_substrate"/>
    <property type="match status" value="1"/>
</dbReference>
<dbReference type="PRINTS" id="PR00039">
    <property type="entry name" value="HTHLYSR"/>
</dbReference>
<dbReference type="EMBL" id="JAAOCA010000004">
    <property type="protein sequence ID" value="MBD1597931.1"/>
    <property type="molecule type" value="Genomic_DNA"/>
</dbReference>
<evidence type="ECO:0000256" key="1">
    <source>
        <dbReference type="ARBA" id="ARBA00009437"/>
    </source>
</evidence>
<dbReference type="SUPFAM" id="SSF46785">
    <property type="entry name" value="Winged helix' DNA-binding domain"/>
    <property type="match status" value="1"/>
</dbReference>
<dbReference type="PROSITE" id="PS50931">
    <property type="entry name" value="HTH_LYSR"/>
    <property type="match status" value="1"/>
</dbReference>
<dbReference type="PANTHER" id="PTHR30419">
    <property type="entry name" value="HTH-TYPE TRANSCRIPTIONAL REGULATOR YBHD"/>
    <property type="match status" value="1"/>
</dbReference>
<dbReference type="Proteomes" id="UP000805841">
    <property type="component" value="Unassembled WGS sequence"/>
</dbReference>
<comment type="caution">
    <text evidence="6">The sequence shown here is derived from an EMBL/GenBank/DDBJ whole genome shotgun (WGS) entry which is preliminary data.</text>
</comment>
<keyword evidence="2" id="KW-0805">Transcription regulation</keyword>
<dbReference type="PANTHER" id="PTHR30419:SF30">
    <property type="entry name" value="LYSR FAMILY TRANSCRIPTIONAL REGULATOR"/>
    <property type="match status" value="1"/>
</dbReference>
<protein>
    <submittedName>
        <fullName evidence="6">LysR family transcriptional regulator</fullName>
    </submittedName>
</protein>
<comment type="similarity">
    <text evidence="1">Belongs to the LysR transcriptional regulatory family.</text>
</comment>
<organism evidence="6 7">
    <name type="scientific">Pseudomonas typographi</name>
    <dbReference type="NCBI Taxonomy" id="2715964"/>
    <lineage>
        <taxon>Bacteria</taxon>
        <taxon>Pseudomonadati</taxon>
        <taxon>Pseudomonadota</taxon>
        <taxon>Gammaproteobacteria</taxon>
        <taxon>Pseudomonadales</taxon>
        <taxon>Pseudomonadaceae</taxon>
        <taxon>Pseudomonas</taxon>
    </lineage>
</organism>
<dbReference type="InterPro" id="IPR000847">
    <property type="entry name" value="LysR_HTH_N"/>
</dbReference>
<proteinExistence type="inferred from homology"/>
<evidence type="ECO:0000313" key="7">
    <source>
        <dbReference type="Proteomes" id="UP000805841"/>
    </source>
</evidence>
<dbReference type="Pfam" id="PF00126">
    <property type="entry name" value="HTH_1"/>
    <property type="match status" value="1"/>
</dbReference>
<dbReference type="InterPro" id="IPR005119">
    <property type="entry name" value="LysR_subst-bd"/>
</dbReference>
<dbReference type="InterPro" id="IPR036388">
    <property type="entry name" value="WH-like_DNA-bd_sf"/>
</dbReference>
<sequence>MDLRQLRYFLALVEHRSFVRAADAIGITQPAFSRSIQGLEQEFGCQLVDRGAKDLRPTPEGHVVMQHALALVRGANNLTHEINQMTKLDAGELRFGCGPALAAKLVPDAMACFIERHPRIHTRFEVNNWENLSRSLVRDEIEFFIADTRHFEADPSFQTQPLTRRRGLFFCRPGHPLLAKESLSTNDLFDYPLAAGRIPMGARKVLANLSGKENFDLHVECEHFSVLKRIVHNTNAIGIGTYEALQESLTERKVVQLHLRNLPKNLESLTAQCGLVTRTGYRLSPAARAMIDLLVEQDHRLASAVAA</sequence>
<keyword evidence="4" id="KW-0804">Transcription</keyword>
<accession>A0ABR7YXJ7</accession>
<dbReference type="InterPro" id="IPR050950">
    <property type="entry name" value="HTH-type_LysR_regulators"/>
</dbReference>
<gene>
    <name evidence="6" type="ORF">HAQ05_04265</name>
</gene>
<evidence type="ECO:0000256" key="2">
    <source>
        <dbReference type="ARBA" id="ARBA00023015"/>
    </source>
</evidence>